<protein>
    <recommendedName>
        <fullName evidence="4">TonB C-terminal domain-containing protein</fullName>
    </recommendedName>
</protein>
<gene>
    <name evidence="2" type="ORF">BDD16_003349</name>
</gene>
<dbReference type="AlphaFoldDB" id="A0A7Y9U6T0"/>
<name>A0A7Y9U6T0_9BURK</name>
<dbReference type="EMBL" id="JACCFH010000001">
    <property type="protein sequence ID" value="NYG34363.1"/>
    <property type="molecule type" value="Genomic_DNA"/>
</dbReference>
<organism evidence="2 3">
    <name type="scientific">Sphaerotilus montanus</name>
    <dbReference type="NCBI Taxonomy" id="522889"/>
    <lineage>
        <taxon>Bacteria</taxon>
        <taxon>Pseudomonadati</taxon>
        <taxon>Pseudomonadota</taxon>
        <taxon>Betaproteobacteria</taxon>
        <taxon>Burkholderiales</taxon>
        <taxon>Sphaerotilaceae</taxon>
        <taxon>Sphaerotilus</taxon>
    </lineage>
</organism>
<evidence type="ECO:0000313" key="3">
    <source>
        <dbReference type="Proteomes" id="UP000518288"/>
    </source>
</evidence>
<dbReference type="SUPFAM" id="SSF74653">
    <property type="entry name" value="TolA/TonB C-terminal domain"/>
    <property type="match status" value="1"/>
</dbReference>
<comment type="caution">
    <text evidence="2">The sequence shown here is derived from an EMBL/GenBank/DDBJ whole genome shotgun (WGS) entry which is preliminary data.</text>
</comment>
<dbReference type="InterPro" id="IPR006311">
    <property type="entry name" value="TAT_signal"/>
</dbReference>
<evidence type="ECO:0008006" key="4">
    <source>
        <dbReference type="Google" id="ProtNLM"/>
    </source>
</evidence>
<evidence type="ECO:0000313" key="2">
    <source>
        <dbReference type="EMBL" id="NYG34363.1"/>
    </source>
</evidence>
<keyword evidence="3" id="KW-1185">Reference proteome</keyword>
<accession>A0A7Y9U6T0</accession>
<dbReference type="Proteomes" id="UP000518288">
    <property type="component" value="Unassembled WGS sequence"/>
</dbReference>
<dbReference type="PROSITE" id="PS51318">
    <property type="entry name" value="TAT"/>
    <property type="match status" value="1"/>
</dbReference>
<dbReference type="Gene3D" id="3.30.1150.10">
    <property type="match status" value="1"/>
</dbReference>
<proteinExistence type="predicted"/>
<sequence length="222" mass="23250">MAQRRALLAGCVAGSVLLHLGVLLSSTAQALAQAGGARGEAAHQHGVAVRIETAHRSSGTIPAPEPTQQIATIPASAQAARTTSPSAPTLLERMEQLPPTGAGTAAQAGDPDAEYLPSRLLTRGPAPQQSIDLFYPELAPTGHFRAVLTLFIDDQGVVQRVRVDAAQDSGLPAALEEATRQTFLRSAFVPGELDGRPVRSQLRIEVEFTTEPADTGTHTASR</sequence>
<dbReference type="RefSeq" id="WP_179635014.1">
    <property type="nucleotide sequence ID" value="NZ_JACCFH010000001.1"/>
</dbReference>
<feature type="signal peptide" evidence="1">
    <location>
        <begin position="1"/>
        <end position="30"/>
    </location>
</feature>
<keyword evidence="1" id="KW-0732">Signal</keyword>
<feature type="chain" id="PRO_5031419037" description="TonB C-terminal domain-containing protein" evidence="1">
    <location>
        <begin position="31"/>
        <end position="222"/>
    </location>
</feature>
<reference evidence="2 3" key="1">
    <citation type="submission" date="2020-07" db="EMBL/GenBank/DDBJ databases">
        <title>Genomic Encyclopedia of Archaeal and Bacterial Type Strains, Phase II (KMG-II): from individual species to whole genera.</title>
        <authorList>
            <person name="Goeker M."/>
        </authorList>
    </citation>
    <scope>NUCLEOTIDE SEQUENCE [LARGE SCALE GENOMIC DNA]</scope>
    <source>
        <strain evidence="2 3">DSM 21226</strain>
    </source>
</reference>
<evidence type="ECO:0000256" key="1">
    <source>
        <dbReference type="SAM" id="SignalP"/>
    </source>
</evidence>